<keyword evidence="2 5" id="KW-0812">Transmembrane</keyword>
<name>A0A1G2H1I4_9BACT</name>
<dbReference type="PANTHER" id="PTHR43229:SF6">
    <property type="entry name" value="ABC-TYPE MULTIDRUG TRANSPORT SYSTEM, PERMEASE COMPONENT"/>
    <property type="match status" value="1"/>
</dbReference>
<dbReference type="Proteomes" id="UP000178996">
    <property type="component" value="Unassembled WGS sequence"/>
</dbReference>
<dbReference type="GO" id="GO:0005886">
    <property type="term" value="C:plasma membrane"/>
    <property type="evidence" value="ECO:0007669"/>
    <property type="project" value="UniProtKB-SubCell"/>
</dbReference>
<dbReference type="PROSITE" id="PS51012">
    <property type="entry name" value="ABC_TM2"/>
    <property type="match status" value="1"/>
</dbReference>
<comment type="subcellular location">
    <subcellularLocation>
        <location evidence="5">Cell membrane</location>
        <topology evidence="5">Multi-pass membrane protein</topology>
    </subcellularLocation>
    <subcellularLocation>
        <location evidence="1">Membrane</location>
        <topology evidence="1">Multi-pass membrane protein</topology>
    </subcellularLocation>
</comment>
<evidence type="ECO:0000313" key="8">
    <source>
        <dbReference type="Proteomes" id="UP000178996"/>
    </source>
</evidence>
<dbReference type="PANTHER" id="PTHR43229">
    <property type="entry name" value="NODULATION PROTEIN J"/>
    <property type="match status" value="1"/>
</dbReference>
<protein>
    <recommendedName>
        <fullName evidence="5">Transport permease protein</fullName>
    </recommendedName>
</protein>
<proteinExistence type="inferred from homology"/>
<comment type="similarity">
    <text evidence="5">Belongs to the ABC-2 integral membrane protein family.</text>
</comment>
<evidence type="ECO:0000256" key="2">
    <source>
        <dbReference type="ARBA" id="ARBA00022692"/>
    </source>
</evidence>
<feature type="transmembrane region" description="Helical" evidence="5">
    <location>
        <begin position="24"/>
        <end position="45"/>
    </location>
</feature>
<feature type="transmembrane region" description="Helical" evidence="5">
    <location>
        <begin position="224"/>
        <end position="245"/>
    </location>
</feature>
<comment type="caution">
    <text evidence="7">The sequence shown here is derived from an EMBL/GenBank/DDBJ whole genome shotgun (WGS) entry which is preliminary data.</text>
</comment>
<evidence type="ECO:0000259" key="6">
    <source>
        <dbReference type="PROSITE" id="PS51012"/>
    </source>
</evidence>
<dbReference type="AlphaFoldDB" id="A0A1G2H1I4"/>
<feature type="transmembrane region" description="Helical" evidence="5">
    <location>
        <begin position="106"/>
        <end position="134"/>
    </location>
</feature>
<dbReference type="InterPro" id="IPR013525">
    <property type="entry name" value="ABC2_TM"/>
</dbReference>
<dbReference type="EMBL" id="MHOB01000056">
    <property type="protein sequence ID" value="OGZ56229.1"/>
    <property type="molecule type" value="Genomic_DNA"/>
</dbReference>
<evidence type="ECO:0000256" key="3">
    <source>
        <dbReference type="ARBA" id="ARBA00022989"/>
    </source>
</evidence>
<gene>
    <name evidence="7" type="ORF">A3G60_01830</name>
</gene>
<feature type="transmembrane region" description="Helical" evidence="5">
    <location>
        <begin position="140"/>
        <end position="166"/>
    </location>
</feature>
<organism evidence="7 8">
    <name type="scientific">Candidatus Ryanbacteria bacterium RIFCSPLOWO2_12_FULL_47_9c</name>
    <dbReference type="NCBI Taxonomy" id="1802131"/>
    <lineage>
        <taxon>Bacteria</taxon>
        <taxon>Candidatus Ryaniibacteriota</taxon>
    </lineage>
</organism>
<dbReference type="InterPro" id="IPR051784">
    <property type="entry name" value="Nod_factor_ABC_transporter"/>
</dbReference>
<feature type="domain" description="ABC transmembrane type-2" evidence="6">
    <location>
        <begin position="22"/>
        <end position="248"/>
    </location>
</feature>
<evidence type="ECO:0000256" key="4">
    <source>
        <dbReference type="ARBA" id="ARBA00023136"/>
    </source>
</evidence>
<dbReference type="GO" id="GO:0140359">
    <property type="term" value="F:ABC-type transporter activity"/>
    <property type="evidence" value="ECO:0007669"/>
    <property type="project" value="InterPro"/>
</dbReference>
<dbReference type="InterPro" id="IPR047817">
    <property type="entry name" value="ABC2_TM_bact-type"/>
</dbReference>
<keyword evidence="5" id="KW-0813">Transport</keyword>
<keyword evidence="3 5" id="KW-1133">Transmembrane helix</keyword>
<keyword evidence="4 5" id="KW-0472">Membrane</keyword>
<evidence type="ECO:0000313" key="7">
    <source>
        <dbReference type="EMBL" id="OGZ56229.1"/>
    </source>
</evidence>
<feature type="transmembrane region" description="Helical" evidence="5">
    <location>
        <begin position="51"/>
        <end position="70"/>
    </location>
</feature>
<keyword evidence="5" id="KW-1003">Cell membrane</keyword>
<evidence type="ECO:0000256" key="1">
    <source>
        <dbReference type="ARBA" id="ARBA00004141"/>
    </source>
</evidence>
<evidence type="ECO:0000256" key="5">
    <source>
        <dbReference type="RuleBase" id="RU361157"/>
    </source>
</evidence>
<accession>A0A1G2H1I4</accession>
<reference evidence="7 8" key="1">
    <citation type="journal article" date="2016" name="Nat. Commun.">
        <title>Thousands of microbial genomes shed light on interconnected biogeochemical processes in an aquifer system.</title>
        <authorList>
            <person name="Anantharaman K."/>
            <person name="Brown C.T."/>
            <person name="Hug L.A."/>
            <person name="Sharon I."/>
            <person name="Castelle C.J."/>
            <person name="Probst A.J."/>
            <person name="Thomas B.C."/>
            <person name="Singh A."/>
            <person name="Wilkins M.J."/>
            <person name="Karaoz U."/>
            <person name="Brodie E.L."/>
            <person name="Williams K.H."/>
            <person name="Hubbard S.S."/>
            <person name="Banfield J.F."/>
        </authorList>
    </citation>
    <scope>NUCLEOTIDE SEQUENCE [LARGE SCALE GENOMIC DNA]</scope>
</reference>
<feature type="transmembrane region" description="Helical" evidence="5">
    <location>
        <begin position="178"/>
        <end position="197"/>
    </location>
</feature>
<dbReference type="Pfam" id="PF01061">
    <property type="entry name" value="ABC2_membrane"/>
    <property type="match status" value="1"/>
</dbReference>
<sequence>MKLKRVYAIFLRQMFLLRRNKTRFANIFLWITLDVVLWGFVTKYFSSTGTVHVDLVSTLLGAIILWDFLIRVQQGVMVAFFEDVWSQNFLNLFASPLSVKEYVSGLVLTSIVTSTVGLLFMLVFAGIAFGYNVFVLGTYLFFFLLTLFLFGLALGIFTTGVVLRLGPASEWFAWPIPFLLGPFAGVFYPVSTLPALLRPISKLLPPSYTFEGMRTLLTAGTPDISSLLMGVVLAVFYVLLAYFFFVRIYRLVLRNGLITRFSAESMSG</sequence>